<dbReference type="KEGG" id="bdw:94334428"/>
<protein>
    <submittedName>
        <fullName evidence="1">Uncharacterized protein</fullName>
    </submittedName>
</protein>
<gene>
    <name evidence="1" type="ORF">BdWA1_000130</name>
</gene>
<dbReference type="RefSeq" id="XP_067803973.1">
    <property type="nucleotide sequence ID" value="XM_067945182.1"/>
</dbReference>
<organism evidence="1 2">
    <name type="scientific">Babesia duncani</name>
    <dbReference type="NCBI Taxonomy" id="323732"/>
    <lineage>
        <taxon>Eukaryota</taxon>
        <taxon>Sar</taxon>
        <taxon>Alveolata</taxon>
        <taxon>Apicomplexa</taxon>
        <taxon>Aconoidasida</taxon>
        <taxon>Piroplasmida</taxon>
        <taxon>Babesiidae</taxon>
        <taxon>Babesia</taxon>
    </lineage>
</organism>
<proteinExistence type="predicted"/>
<reference evidence="1" key="1">
    <citation type="journal article" date="2023" name="Nat. Microbiol.">
        <title>Babesia duncani multi-omics identifies virulence factors and drug targets.</title>
        <authorList>
            <person name="Singh P."/>
            <person name="Lonardi S."/>
            <person name="Liang Q."/>
            <person name="Vydyam P."/>
            <person name="Khabirova E."/>
            <person name="Fang T."/>
            <person name="Gihaz S."/>
            <person name="Thekkiniath J."/>
            <person name="Munshi M."/>
            <person name="Abel S."/>
            <person name="Ciampossin L."/>
            <person name="Batugedara G."/>
            <person name="Gupta M."/>
            <person name="Lu X.M."/>
            <person name="Lenz T."/>
            <person name="Chakravarty S."/>
            <person name="Cornillot E."/>
            <person name="Hu Y."/>
            <person name="Ma W."/>
            <person name="Gonzalez L.M."/>
            <person name="Sanchez S."/>
            <person name="Estrada K."/>
            <person name="Sanchez-Flores A."/>
            <person name="Montero E."/>
            <person name="Harb O.S."/>
            <person name="Le Roch K.G."/>
            <person name="Mamoun C.B."/>
        </authorList>
    </citation>
    <scope>NUCLEOTIDE SEQUENCE</scope>
    <source>
        <strain evidence="1">WA1</strain>
    </source>
</reference>
<dbReference type="EMBL" id="JALLKP010000001">
    <property type="protein sequence ID" value="KAK2197131.1"/>
    <property type="molecule type" value="Genomic_DNA"/>
</dbReference>
<dbReference type="AlphaFoldDB" id="A0AAD9PLL0"/>
<sequence length="139" mass="15414">MSFTWPEHHVLQFLKFAKKSLEGSPAIQLERSLREGTGTEYLLNNDPVGACLDEIWGSKEIFCQVITRAIEASADSYERILARGRAEALAVSNKIDEMIAVRSWQEALKNAMKKQAIGMLQQKCVEKALDGSLCALSGL</sequence>
<dbReference type="Proteomes" id="UP001214638">
    <property type="component" value="Unassembled WGS sequence"/>
</dbReference>
<comment type="caution">
    <text evidence="1">The sequence shown here is derived from an EMBL/GenBank/DDBJ whole genome shotgun (WGS) entry which is preliminary data.</text>
</comment>
<keyword evidence="2" id="KW-1185">Reference proteome</keyword>
<name>A0AAD9PLL0_9APIC</name>
<evidence type="ECO:0000313" key="1">
    <source>
        <dbReference type="EMBL" id="KAK2197131.1"/>
    </source>
</evidence>
<accession>A0AAD9PLL0</accession>
<evidence type="ECO:0000313" key="2">
    <source>
        <dbReference type="Proteomes" id="UP001214638"/>
    </source>
</evidence>
<dbReference type="GeneID" id="94334428"/>